<keyword evidence="2" id="KW-1185">Reference proteome</keyword>
<evidence type="ECO:0000313" key="2">
    <source>
        <dbReference type="Proteomes" id="UP001224418"/>
    </source>
</evidence>
<evidence type="ECO:0000313" key="1">
    <source>
        <dbReference type="EMBL" id="MDQ0479913.1"/>
    </source>
</evidence>
<dbReference type="InterPro" id="IPR045920">
    <property type="entry name" value="DUF6339"/>
</dbReference>
<dbReference type="Pfam" id="PF19866">
    <property type="entry name" value="DUF6339"/>
    <property type="match status" value="1"/>
</dbReference>
<organism evidence="1 2">
    <name type="scientific">Hathewaya limosa</name>
    <name type="common">Clostridium limosum</name>
    <dbReference type="NCBI Taxonomy" id="1536"/>
    <lineage>
        <taxon>Bacteria</taxon>
        <taxon>Bacillati</taxon>
        <taxon>Bacillota</taxon>
        <taxon>Clostridia</taxon>
        <taxon>Eubacteriales</taxon>
        <taxon>Clostridiaceae</taxon>
        <taxon>Hathewaya</taxon>
    </lineage>
</organism>
<dbReference type="Gene3D" id="3.90.1530.10">
    <property type="entry name" value="Conserved hypothetical protein from pyrococcus furiosus pfu- 392566-001, ParB domain"/>
    <property type="match status" value="1"/>
</dbReference>
<reference evidence="1 2" key="1">
    <citation type="submission" date="2023-07" db="EMBL/GenBank/DDBJ databases">
        <title>Genomic Encyclopedia of Type Strains, Phase IV (KMG-IV): sequencing the most valuable type-strain genomes for metagenomic binning, comparative biology and taxonomic classification.</title>
        <authorList>
            <person name="Goeker M."/>
        </authorList>
    </citation>
    <scope>NUCLEOTIDE SEQUENCE [LARGE SCALE GENOMIC DNA]</scope>
    <source>
        <strain evidence="1 2">DSM 1400</strain>
    </source>
</reference>
<accession>A0ABU0JS32</accession>
<dbReference type="EMBL" id="JAUSWN010000012">
    <property type="protein sequence ID" value="MDQ0479913.1"/>
    <property type="molecule type" value="Genomic_DNA"/>
</dbReference>
<dbReference type="Proteomes" id="UP001224418">
    <property type="component" value="Unassembled WGS sequence"/>
</dbReference>
<dbReference type="SUPFAM" id="SSF110849">
    <property type="entry name" value="ParB/Sulfiredoxin"/>
    <property type="match status" value="1"/>
</dbReference>
<dbReference type="InterPro" id="IPR036086">
    <property type="entry name" value="ParB/Sulfiredoxin_sf"/>
</dbReference>
<sequence>MKLYFLKQDALDTLRGNLETNAKKYMNQTNDWIIDFFDRESPFVEYKKEVDEFTLDMSSDKPNTTDLENVKRIYTAMKTLSETDASDERLWAGLAHGQLWEFMRYRWQYDKEIPIARNIETRYMFGYGIRASNYRNTLSKLWWVGRLTYDETRKNHFELTEVLKRDFTTRVNDLLYSNMYSANPMICRSFLSAIKFHEDRGASVNGDIFRKATQYLNVLGGTYILDYFDEDALKEKIINEIYRLLGEKQIVSNNNNVEKGKETSEVLNGDANFTVSTIKNNNVVQIKMSQIIVDKHKFHIEPHIGKVNALIEYYQKHKTLDKPIIVIENEDKYLLHDKYLRYYVAKKLGLSTIDAIVQFNKIVS</sequence>
<name>A0ABU0JS32_HATLI</name>
<protein>
    <submittedName>
        <fullName evidence="1">Uncharacterized protein</fullName>
    </submittedName>
</protein>
<dbReference type="RefSeq" id="WP_307355833.1">
    <property type="nucleotide sequence ID" value="NZ_BAAACJ010000037.1"/>
</dbReference>
<comment type="caution">
    <text evidence="1">The sequence shown here is derived from an EMBL/GenBank/DDBJ whole genome shotgun (WGS) entry which is preliminary data.</text>
</comment>
<gene>
    <name evidence="1" type="ORF">QOZ93_001655</name>
</gene>
<proteinExistence type="predicted"/>